<evidence type="ECO:0000259" key="8">
    <source>
        <dbReference type="Pfam" id="PF20684"/>
    </source>
</evidence>
<dbReference type="GeneID" id="13281196"/>
<feature type="transmembrane region" description="Helical" evidence="7">
    <location>
        <begin position="169"/>
        <end position="190"/>
    </location>
</feature>
<dbReference type="OMA" id="GKANHIG"/>
<feature type="transmembrane region" description="Helical" evidence="7">
    <location>
        <begin position="12"/>
        <end position="32"/>
    </location>
</feature>
<dbReference type="eggNOG" id="ENOG502SKVQ">
    <property type="taxonomic scope" value="Eukaryota"/>
</dbReference>
<dbReference type="PANTHER" id="PTHR33048">
    <property type="entry name" value="PTH11-LIKE INTEGRAL MEMBRANE PROTEIN (AFU_ORTHOLOGUE AFUA_5G11245)"/>
    <property type="match status" value="1"/>
</dbReference>
<feature type="region of interest" description="Disordered" evidence="6">
    <location>
        <begin position="276"/>
        <end position="338"/>
    </location>
</feature>
<accession>E5A0Q9</accession>
<evidence type="ECO:0000313" key="9">
    <source>
        <dbReference type="EMBL" id="CBX97205.1"/>
    </source>
</evidence>
<name>E5A0Q9_LEPMJ</name>
<evidence type="ECO:0000256" key="5">
    <source>
        <dbReference type="ARBA" id="ARBA00038359"/>
    </source>
</evidence>
<dbReference type="HOGENOM" id="CLU_028200_0_2_1"/>
<proteinExistence type="inferred from homology"/>
<sequence length="354" mass="39626">MVKKIASRDACVGVAVALTAFSAVVVILRMYTRAFIVRNIGRDDYTMLGALIVVMGYLAAIFVIRVNGMGFSGHVLTPEQMVNQLQTTVAIEIMYYFAINAIKVSILLFYLRIAAAKRFELSCKATLYFLIVFCVVCIVCCLVQCIPLHKMWDFTGMVQGRCINTTALFYTTSAVNILVDIWILVLPIKTLLKVQRPTREKFALVAIFSLGVISCIASIVRLHSIRIFTESRDPFLDSVPVNLWSMVELNTGILCASIPSLKALFSRGQRERTQNGTYHFHSRGFSGVQPNSKRSERMSPKAAGESELETYSLKDVERGERPDSQRRERHGGAWLVSAHDSEVDQTVVQLDPRV</sequence>
<keyword evidence="10" id="KW-1185">Reference proteome</keyword>
<keyword evidence="2 7" id="KW-0812">Transmembrane</keyword>
<feature type="transmembrane region" description="Helical" evidence="7">
    <location>
        <begin position="243"/>
        <end position="265"/>
    </location>
</feature>
<dbReference type="InterPro" id="IPR052337">
    <property type="entry name" value="SAT4-like"/>
</dbReference>
<reference evidence="10" key="1">
    <citation type="journal article" date="2011" name="Nat. Commun.">
        <title>Effector diversification within compartments of the Leptosphaeria maculans genome affected by Repeat-Induced Point mutations.</title>
        <authorList>
            <person name="Rouxel T."/>
            <person name="Grandaubert J."/>
            <person name="Hane J.K."/>
            <person name="Hoede C."/>
            <person name="van de Wouw A.P."/>
            <person name="Couloux A."/>
            <person name="Dominguez V."/>
            <person name="Anthouard V."/>
            <person name="Bally P."/>
            <person name="Bourras S."/>
            <person name="Cozijnsen A.J."/>
            <person name="Ciuffetti L.M."/>
            <person name="Degrave A."/>
            <person name="Dilmaghani A."/>
            <person name="Duret L."/>
            <person name="Fudal I."/>
            <person name="Goodwin S.B."/>
            <person name="Gout L."/>
            <person name="Glaser N."/>
            <person name="Linglin J."/>
            <person name="Kema G.H.J."/>
            <person name="Lapalu N."/>
            <person name="Lawrence C.B."/>
            <person name="May K."/>
            <person name="Meyer M."/>
            <person name="Ollivier B."/>
            <person name="Poulain J."/>
            <person name="Schoch C.L."/>
            <person name="Simon A."/>
            <person name="Spatafora J.W."/>
            <person name="Stachowiak A."/>
            <person name="Turgeon B.G."/>
            <person name="Tyler B.M."/>
            <person name="Vincent D."/>
            <person name="Weissenbach J."/>
            <person name="Amselem J."/>
            <person name="Quesneville H."/>
            <person name="Oliver R.P."/>
            <person name="Wincker P."/>
            <person name="Balesdent M.-H."/>
            <person name="Howlett B.J."/>
        </authorList>
    </citation>
    <scope>NUCLEOTIDE SEQUENCE [LARGE SCALE GENOMIC DNA]</scope>
    <source>
        <strain evidence="10">JN3 / isolate v23.1.3 / race Av1-4-5-6-7-8</strain>
    </source>
</reference>
<evidence type="ECO:0000313" key="10">
    <source>
        <dbReference type="Proteomes" id="UP000002668"/>
    </source>
</evidence>
<dbReference type="Proteomes" id="UP000002668">
    <property type="component" value="Genome"/>
</dbReference>
<evidence type="ECO:0000256" key="1">
    <source>
        <dbReference type="ARBA" id="ARBA00004141"/>
    </source>
</evidence>
<gene>
    <name evidence="9" type="ORF">LEMA_P103360.1</name>
</gene>
<dbReference type="VEuPathDB" id="FungiDB:LEMA_P103360.1"/>
<keyword evidence="4 7" id="KW-0472">Membrane</keyword>
<evidence type="ECO:0000256" key="7">
    <source>
        <dbReference type="SAM" id="Phobius"/>
    </source>
</evidence>
<evidence type="ECO:0000256" key="6">
    <source>
        <dbReference type="SAM" id="MobiDB-lite"/>
    </source>
</evidence>
<dbReference type="Pfam" id="PF20684">
    <property type="entry name" value="Fung_rhodopsin"/>
    <property type="match status" value="1"/>
</dbReference>
<feature type="transmembrane region" description="Helical" evidence="7">
    <location>
        <begin position="202"/>
        <end position="223"/>
    </location>
</feature>
<feature type="compositionally biased region" description="Basic and acidic residues" evidence="6">
    <location>
        <begin position="312"/>
        <end position="326"/>
    </location>
</feature>
<organism evidence="10">
    <name type="scientific">Leptosphaeria maculans (strain JN3 / isolate v23.1.3 / race Av1-4-5-6-7-8)</name>
    <name type="common">Blackleg fungus</name>
    <name type="synonym">Phoma lingam</name>
    <dbReference type="NCBI Taxonomy" id="985895"/>
    <lineage>
        <taxon>Eukaryota</taxon>
        <taxon>Fungi</taxon>
        <taxon>Dikarya</taxon>
        <taxon>Ascomycota</taxon>
        <taxon>Pezizomycotina</taxon>
        <taxon>Dothideomycetes</taxon>
        <taxon>Pleosporomycetidae</taxon>
        <taxon>Pleosporales</taxon>
        <taxon>Pleosporineae</taxon>
        <taxon>Leptosphaeriaceae</taxon>
        <taxon>Plenodomus</taxon>
        <taxon>Plenodomus lingam/Leptosphaeria maculans species complex</taxon>
    </lineage>
</organism>
<dbReference type="GO" id="GO:0016020">
    <property type="term" value="C:membrane"/>
    <property type="evidence" value="ECO:0007669"/>
    <property type="project" value="UniProtKB-SubCell"/>
</dbReference>
<dbReference type="InParanoid" id="E5A0Q9"/>
<keyword evidence="3 7" id="KW-1133">Transmembrane helix</keyword>
<feature type="transmembrane region" description="Helical" evidence="7">
    <location>
        <begin position="93"/>
        <end position="115"/>
    </location>
</feature>
<dbReference type="PANTHER" id="PTHR33048:SF123">
    <property type="entry name" value="INTEGRAL MEMBRANE PROTEIN"/>
    <property type="match status" value="1"/>
</dbReference>
<feature type="transmembrane region" description="Helical" evidence="7">
    <location>
        <begin position="44"/>
        <end position="64"/>
    </location>
</feature>
<feature type="domain" description="Rhodopsin" evidence="8">
    <location>
        <begin position="28"/>
        <end position="267"/>
    </location>
</feature>
<comment type="subcellular location">
    <subcellularLocation>
        <location evidence="1">Membrane</location>
        <topology evidence="1">Multi-pass membrane protein</topology>
    </subcellularLocation>
</comment>
<dbReference type="OrthoDB" id="5329176at2759"/>
<feature type="transmembrane region" description="Helical" evidence="7">
    <location>
        <begin position="127"/>
        <end position="149"/>
    </location>
</feature>
<comment type="similarity">
    <text evidence="5">Belongs to the SAT4 family.</text>
</comment>
<evidence type="ECO:0000256" key="2">
    <source>
        <dbReference type="ARBA" id="ARBA00022692"/>
    </source>
</evidence>
<evidence type="ECO:0000256" key="3">
    <source>
        <dbReference type="ARBA" id="ARBA00022989"/>
    </source>
</evidence>
<dbReference type="EMBL" id="FP929131">
    <property type="protein sequence ID" value="CBX97205.1"/>
    <property type="molecule type" value="Genomic_DNA"/>
</dbReference>
<protein>
    <recommendedName>
        <fullName evidence="8">Rhodopsin domain-containing protein</fullName>
    </recommendedName>
</protein>
<evidence type="ECO:0000256" key="4">
    <source>
        <dbReference type="ARBA" id="ARBA00023136"/>
    </source>
</evidence>
<dbReference type="AlphaFoldDB" id="E5A0Q9"/>
<dbReference type="InterPro" id="IPR049326">
    <property type="entry name" value="Rhodopsin_dom_fungi"/>
</dbReference>